<organism evidence="1 3">
    <name type="scientific">Medicago truncatula</name>
    <name type="common">Barrel medic</name>
    <name type="synonym">Medicago tribuloides</name>
    <dbReference type="NCBI Taxonomy" id="3880"/>
    <lineage>
        <taxon>Eukaryota</taxon>
        <taxon>Viridiplantae</taxon>
        <taxon>Streptophyta</taxon>
        <taxon>Embryophyta</taxon>
        <taxon>Tracheophyta</taxon>
        <taxon>Spermatophyta</taxon>
        <taxon>Magnoliopsida</taxon>
        <taxon>eudicotyledons</taxon>
        <taxon>Gunneridae</taxon>
        <taxon>Pentapetalae</taxon>
        <taxon>rosids</taxon>
        <taxon>fabids</taxon>
        <taxon>Fabales</taxon>
        <taxon>Fabaceae</taxon>
        <taxon>Papilionoideae</taxon>
        <taxon>50 kb inversion clade</taxon>
        <taxon>NPAAA clade</taxon>
        <taxon>Hologalegina</taxon>
        <taxon>IRL clade</taxon>
        <taxon>Trifolieae</taxon>
        <taxon>Medicago</taxon>
    </lineage>
</organism>
<dbReference type="Proteomes" id="UP000002051">
    <property type="component" value="Chromosome 4"/>
</dbReference>
<reference evidence="1 3" key="1">
    <citation type="journal article" date="2011" name="Nature">
        <title>The Medicago genome provides insight into the evolution of rhizobial symbioses.</title>
        <authorList>
            <person name="Young N.D."/>
            <person name="Debelle F."/>
            <person name="Oldroyd G.E."/>
            <person name="Geurts R."/>
            <person name="Cannon S.B."/>
            <person name="Udvardi M.K."/>
            <person name="Benedito V.A."/>
            <person name="Mayer K.F."/>
            <person name="Gouzy J."/>
            <person name="Schoof H."/>
            <person name="Van de Peer Y."/>
            <person name="Proost S."/>
            <person name="Cook D.R."/>
            <person name="Meyers B.C."/>
            <person name="Spannagl M."/>
            <person name="Cheung F."/>
            <person name="De Mita S."/>
            <person name="Krishnakumar V."/>
            <person name="Gundlach H."/>
            <person name="Zhou S."/>
            <person name="Mudge J."/>
            <person name="Bharti A.K."/>
            <person name="Murray J.D."/>
            <person name="Naoumkina M.A."/>
            <person name="Rosen B."/>
            <person name="Silverstein K.A."/>
            <person name="Tang H."/>
            <person name="Rombauts S."/>
            <person name="Zhao P.X."/>
            <person name="Zhou P."/>
            <person name="Barbe V."/>
            <person name="Bardou P."/>
            <person name="Bechner M."/>
            <person name="Bellec A."/>
            <person name="Berger A."/>
            <person name="Berges H."/>
            <person name="Bidwell S."/>
            <person name="Bisseling T."/>
            <person name="Choisne N."/>
            <person name="Couloux A."/>
            <person name="Denny R."/>
            <person name="Deshpande S."/>
            <person name="Dai X."/>
            <person name="Doyle J.J."/>
            <person name="Dudez A.M."/>
            <person name="Farmer A.D."/>
            <person name="Fouteau S."/>
            <person name="Franken C."/>
            <person name="Gibelin C."/>
            <person name="Gish J."/>
            <person name="Goldstein S."/>
            <person name="Gonzalez A.J."/>
            <person name="Green P.J."/>
            <person name="Hallab A."/>
            <person name="Hartog M."/>
            <person name="Hua A."/>
            <person name="Humphray S.J."/>
            <person name="Jeong D.H."/>
            <person name="Jing Y."/>
            <person name="Jocker A."/>
            <person name="Kenton S.M."/>
            <person name="Kim D.J."/>
            <person name="Klee K."/>
            <person name="Lai H."/>
            <person name="Lang C."/>
            <person name="Lin S."/>
            <person name="Macmil S.L."/>
            <person name="Magdelenat G."/>
            <person name="Matthews L."/>
            <person name="McCorrison J."/>
            <person name="Monaghan E.L."/>
            <person name="Mun J.H."/>
            <person name="Najar F.Z."/>
            <person name="Nicholson C."/>
            <person name="Noirot C."/>
            <person name="O'Bleness M."/>
            <person name="Paule C.R."/>
            <person name="Poulain J."/>
            <person name="Prion F."/>
            <person name="Qin B."/>
            <person name="Qu C."/>
            <person name="Retzel E.F."/>
            <person name="Riddle C."/>
            <person name="Sallet E."/>
            <person name="Samain S."/>
            <person name="Samson N."/>
            <person name="Sanders I."/>
            <person name="Saurat O."/>
            <person name="Scarpelli C."/>
            <person name="Schiex T."/>
            <person name="Segurens B."/>
            <person name="Severin A.J."/>
            <person name="Sherrier D.J."/>
            <person name="Shi R."/>
            <person name="Sims S."/>
            <person name="Singer S.R."/>
            <person name="Sinharoy S."/>
            <person name="Sterck L."/>
            <person name="Viollet A."/>
            <person name="Wang B.B."/>
            <person name="Wang K."/>
            <person name="Wang M."/>
            <person name="Wang X."/>
            <person name="Warfsmann J."/>
            <person name="Weissenbach J."/>
            <person name="White D.D."/>
            <person name="White J.D."/>
            <person name="Wiley G.B."/>
            <person name="Wincker P."/>
            <person name="Xing Y."/>
            <person name="Yang L."/>
            <person name="Yao Z."/>
            <person name="Ying F."/>
            <person name="Zhai J."/>
            <person name="Zhou L."/>
            <person name="Zuber A."/>
            <person name="Denarie J."/>
            <person name="Dixon R.A."/>
            <person name="May G.D."/>
            <person name="Schwartz D.C."/>
            <person name="Rogers J."/>
            <person name="Quetier F."/>
            <person name="Town C.D."/>
            <person name="Roe B.A."/>
        </authorList>
    </citation>
    <scope>NUCLEOTIDE SEQUENCE [LARGE SCALE GENOMIC DNA]</scope>
    <source>
        <strain evidence="1">A17</strain>
        <strain evidence="2 3">cv. Jemalong A17</strain>
    </source>
</reference>
<evidence type="ECO:0000313" key="3">
    <source>
        <dbReference type="Proteomes" id="UP000002051"/>
    </source>
</evidence>
<reference evidence="1 3" key="2">
    <citation type="journal article" date="2014" name="BMC Genomics">
        <title>An improved genome release (version Mt4.0) for the model legume Medicago truncatula.</title>
        <authorList>
            <person name="Tang H."/>
            <person name="Krishnakumar V."/>
            <person name="Bidwell S."/>
            <person name="Rosen B."/>
            <person name="Chan A."/>
            <person name="Zhou S."/>
            <person name="Gentzbittel L."/>
            <person name="Childs K.L."/>
            <person name="Yandell M."/>
            <person name="Gundlach H."/>
            <person name="Mayer K.F."/>
            <person name="Schwartz D.C."/>
            <person name="Town C.D."/>
        </authorList>
    </citation>
    <scope>GENOME REANNOTATION</scope>
    <source>
        <strain evidence="2 3">cv. Jemalong A17</strain>
    </source>
</reference>
<dbReference type="EnsemblPlants" id="AES87375">
    <property type="protein sequence ID" value="AES87375"/>
    <property type="gene ID" value="MTR_4g025110"/>
</dbReference>
<proteinExistence type="predicted"/>
<sequence>MLGKYNSKNKTNNEFLSFIAVDFKIKTTIVGGKRLKLTIWVTCINIIVKSCASPPS</sequence>
<dbReference type="PaxDb" id="3880-AES87375"/>
<dbReference type="EMBL" id="CM001220">
    <property type="protein sequence ID" value="AES87375.1"/>
    <property type="molecule type" value="Genomic_DNA"/>
</dbReference>
<dbReference type="HOGENOM" id="CLU_3017267_0_0_1"/>
<protein>
    <submittedName>
        <fullName evidence="1 2">Uncharacterized protein</fullName>
    </submittedName>
</protein>
<name>G7JFV4_MEDTR</name>
<accession>G7JFV4</accession>
<keyword evidence="3" id="KW-1185">Reference proteome</keyword>
<evidence type="ECO:0000313" key="1">
    <source>
        <dbReference type="EMBL" id="AES87375.1"/>
    </source>
</evidence>
<evidence type="ECO:0000313" key="2">
    <source>
        <dbReference type="EnsemblPlants" id="AES87375"/>
    </source>
</evidence>
<gene>
    <name evidence="1" type="ordered locus">MTR_4g025110</name>
</gene>
<reference evidence="2" key="3">
    <citation type="submission" date="2015-04" db="UniProtKB">
        <authorList>
            <consortium name="EnsemblPlants"/>
        </authorList>
    </citation>
    <scope>IDENTIFICATION</scope>
    <source>
        <strain evidence="2">cv. Jemalong A17</strain>
    </source>
</reference>
<dbReference type="AlphaFoldDB" id="G7JFV4"/>